<feature type="transmembrane region" description="Helical" evidence="2">
    <location>
        <begin position="43"/>
        <end position="64"/>
    </location>
</feature>
<feature type="transmembrane region" description="Helical" evidence="2">
    <location>
        <begin position="12"/>
        <end position="31"/>
    </location>
</feature>
<keyword evidence="2" id="KW-0472">Membrane</keyword>
<dbReference type="KEGG" id="sapo:SAPIO_CDS1615"/>
<feature type="transmembrane region" description="Helical" evidence="2">
    <location>
        <begin position="304"/>
        <end position="323"/>
    </location>
</feature>
<dbReference type="PANTHER" id="PTHR31685">
    <property type="entry name" value="INTEGRAL MEMBRANE PROTEIN (AFU_ORTHOLOGUE AFUA_6G12730)-RELATED"/>
    <property type="match status" value="1"/>
</dbReference>
<dbReference type="InterPro" id="IPR018825">
    <property type="entry name" value="DUF2427"/>
</dbReference>
<evidence type="ECO:0000259" key="3">
    <source>
        <dbReference type="Pfam" id="PF10348"/>
    </source>
</evidence>
<feature type="region of interest" description="Disordered" evidence="1">
    <location>
        <begin position="114"/>
        <end position="147"/>
    </location>
</feature>
<dbReference type="InterPro" id="IPR018827">
    <property type="entry name" value="YTP1_C"/>
</dbReference>
<name>A0A084GEN9_PSEDA</name>
<feature type="transmembrane region" description="Helical" evidence="2">
    <location>
        <begin position="393"/>
        <end position="413"/>
    </location>
</feature>
<evidence type="ECO:0000256" key="1">
    <source>
        <dbReference type="SAM" id="MobiDB-lite"/>
    </source>
</evidence>
<dbReference type="OrthoDB" id="4005299at2759"/>
<dbReference type="Proteomes" id="UP000028545">
    <property type="component" value="Unassembled WGS sequence"/>
</dbReference>
<dbReference type="GeneID" id="27720687"/>
<protein>
    <recommendedName>
        <fullName evidence="7">Integral membrane protein</fullName>
    </recommendedName>
</protein>
<feature type="transmembrane region" description="Helical" evidence="2">
    <location>
        <begin position="189"/>
        <end position="210"/>
    </location>
</feature>
<organism evidence="5 6">
    <name type="scientific">Pseudallescheria apiosperma</name>
    <name type="common">Scedosporium apiospermum</name>
    <dbReference type="NCBI Taxonomy" id="563466"/>
    <lineage>
        <taxon>Eukaryota</taxon>
        <taxon>Fungi</taxon>
        <taxon>Dikarya</taxon>
        <taxon>Ascomycota</taxon>
        <taxon>Pezizomycotina</taxon>
        <taxon>Sordariomycetes</taxon>
        <taxon>Hypocreomycetidae</taxon>
        <taxon>Microascales</taxon>
        <taxon>Microascaceae</taxon>
        <taxon>Scedosporium</taxon>
    </lineage>
</organism>
<dbReference type="Pfam" id="PF10348">
    <property type="entry name" value="DUF2427"/>
    <property type="match status" value="1"/>
</dbReference>
<dbReference type="PANTHER" id="PTHR31685:SF3">
    <property type="entry name" value="INTEGRAL MEMBRANE PROTEIN (AFU_ORTHOLOGUE AFUA_6G12730)"/>
    <property type="match status" value="1"/>
</dbReference>
<keyword evidence="2" id="KW-1133">Transmembrane helix</keyword>
<feature type="domain" description="Protein YTP1-like C-terminal" evidence="4">
    <location>
        <begin position="198"/>
        <end position="447"/>
    </location>
</feature>
<gene>
    <name evidence="5" type="ORF">SAPIO_CDS1615</name>
</gene>
<evidence type="ECO:0000313" key="6">
    <source>
        <dbReference type="Proteomes" id="UP000028545"/>
    </source>
</evidence>
<dbReference type="RefSeq" id="XP_016645600.1">
    <property type="nucleotide sequence ID" value="XM_016784843.1"/>
</dbReference>
<feature type="transmembrane region" description="Helical" evidence="2">
    <location>
        <begin position="428"/>
        <end position="448"/>
    </location>
</feature>
<keyword evidence="2" id="KW-0812">Transmembrane</keyword>
<keyword evidence="6" id="KW-1185">Reference proteome</keyword>
<reference evidence="5 6" key="1">
    <citation type="journal article" date="2014" name="Genome Announc.">
        <title>Draft genome sequence of the pathogenic fungus Scedosporium apiospermum.</title>
        <authorList>
            <person name="Vandeputte P."/>
            <person name="Ghamrawi S."/>
            <person name="Rechenmann M."/>
            <person name="Iltis A."/>
            <person name="Giraud S."/>
            <person name="Fleury M."/>
            <person name="Thornton C."/>
            <person name="Delhaes L."/>
            <person name="Meyer W."/>
            <person name="Papon N."/>
            <person name="Bouchara J.P."/>
        </authorList>
    </citation>
    <scope>NUCLEOTIDE SEQUENCE [LARGE SCALE GENOMIC DNA]</scope>
    <source>
        <strain evidence="5 6">IHEM 14462</strain>
    </source>
</reference>
<dbReference type="AlphaFoldDB" id="A0A084GEN9"/>
<dbReference type="Pfam" id="PF10355">
    <property type="entry name" value="Ytp1"/>
    <property type="match status" value="1"/>
</dbReference>
<feature type="domain" description="DUF2427" evidence="3">
    <location>
        <begin position="1"/>
        <end position="59"/>
    </location>
</feature>
<feature type="compositionally biased region" description="Basic and acidic residues" evidence="1">
    <location>
        <begin position="120"/>
        <end position="139"/>
    </location>
</feature>
<evidence type="ECO:0000259" key="4">
    <source>
        <dbReference type="Pfam" id="PF10355"/>
    </source>
</evidence>
<evidence type="ECO:0000313" key="5">
    <source>
        <dbReference type="EMBL" id="KEZ45801.1"/>
    </source>
</evidence>
<evidence type="ECO:0000256" key="2">
    <source>
        <dbReference type="SAM" id="Phobius"/>
    </source>
</evidence>
<proteinExistence type="predicted"/>
<comment type="caution">
    <text evidence="5">The sequence shown here is derived from an EMBL/GenBank/DDBJ whole genome shotgun (WGS) entry which is preliminary data.</text>
</comment>
<accession>A0A084GEN9</accession>
<feature type="transmembrane region" description="Helical" evidence="2">
    <location>
        <begin position="264"/>
        <end position="284"/>
    </location>
</feature>
<dbReference type="VEuPathDB" id="FungiDB:SAPIO_CDS1615"/>
<sequence>MLSLARSRYTHFVRLGLTATNIIGVLSGVSYKHSTPDLYPGSAHSAVGWITTGIAAAQISHLLVGPMTKLFNRVAGRDESKTGGYTLPLMRESYNSLQGHDGPSRLSRQSSFDVEATHGGMEDRDTSSDSRLYREDPHDSGSTSGDGAFYGESDSDRALHDDASAATSKIFSEPILTRMRRLILLTYDVMDRAILIVAFVAFCTGIVTFWGLFKGNSIFNGIAHWIKGGIFFWLGIFNLGRWCGCFAEIGWAWNSRPGTSKRQFWLSFEFVESSLIFFYGSTNIFLEHLAGWGKAWTARDLEHVAITVLFIGGGLCGMLVEYVRVKGPGEKKATQQMQTIPAWSNGIADENTQHKSNGISINPLPALVIFLMGASMASHEQASMVSTMVHKQWGNLLGAASVARLLTYMIMYLKPPTSSTPSRPPTELLASFCFISGGILFMASVRSAHRFLPVKLIR</sequence>
<feature type="transmembrane region" description="Helical" evidence="2">
    <location>
        <begin position="230"/>
        <end position="252"/>
    </location>
</feature>
<evidence type="ECO:0008006" key="7">
    <source>
        <dbReference type="Google" id="ProtNLM"/>
    </source>
</evidence>
<dbReference type="HOGENOM" id="CLU_012543_1_0_1"/>
<dbReference type="EMBL" id="JOWA01000066">
    <property type="protein sequence ID" value="KEZ45801.1"/>
    <property type="molecule type" value="Genomic_DNA"/>
</dbReference>